<gene>
    <name evidence="2" type="ORF">P0Y50_05380</name>
</gene>
<evidence type="ECO:0000256" key="1">
    <source>
        <dbReference type="SAM" id="SignalP"/>
    </source>
</evidence>
<evidence type="ECO:0000313" key="3">
    <source>
        <dbReference type="Proteomes" id="UP001213664"/>
    </source>
</evidence>
<proteinExistence type="predicted"/>
<dbReference type="EMBL" id="CP119326">
    <property type="protein sequence ID" value="WEK41039.1"/>
    <property type="molecule type" value="Genomic_DNA"/>
</dbReference>
<reference evidence="2" key="1">
    <citation type="submission" date="2023-03" db="EMBL/GenBank/DDBJ databases">
        <title>Andean soil-derived lignocellulolytic bacterial consortium as a source of novel taxa and putative plastic-active enzymes.</title>
        <authorList>
            <person name="Diaz-Garcia L."/>
            <person name="Chuvochina M."/>
            <person name="Feuerriegel G."/>
            <person name="Bunk B."/>
            <person name="Sproer C."/>
            <person name="Streit W.R."/>
            <person name="Rodriguez L.M."/>
            <person name="Overmann J."/>
            <person name="Jimenez D.J."/>
        </authorList>
    </citation>
    <scope>NUCLEOTIDE SEQUENCE</scope>
    <source>
        <strain evidence="2">MAG 833</strain>
    </source>
</reference>
<organism evidence="2 3">
    <name type="scientific">Candidatus Brevundimonas colombiensis</name>
    <dbReference type="NCBI Taxonomy" id="3121376"/>
    <lineage>
        <taxon>Bacteria</taxon>
        <taxon>Pseudomonadati</taxon>
        <taxon>Pseudomonadota</taxon>
        <taxon>Alphaproteobacteria</taxon>
        <taxon>Caulobacterales</taxon>
        <taxon>Caulobacteraceae</taxon>
        <taxon>Brevundimonas</taxon>
    </lineage>
</organism>
<dbReference type="AlphaFoldDB" id="A0AAJ5X300"/>
<sequence length="95" mass="10282">MFRIASLTTAALLAAGSAAAAPFEARIPYGDLDLSSRAGATAFDSRVRKAADRFCRSVRSIERPVCRNAVREEALALLPDRARADYARGRFAHEA</sequence>
<name>A0AAJ5X300_9CAUL</name>
<feature type="signal peptide" evidence="1">
    <location>
        <begin position="1"/>
        <end position="20"/>
    </location>
</feature>
<evidence type="ECO:0000313" key="2">
    <source>
        <dbReference type="EMBL" id="WEK41039.1"/>
    </source>
</evidence>
<dbReference type="Proteomes" id="UP001213664">
    <property type="component" value="Chromosome"/>
</dbReference>
<keyword evidence="1" id="KW-0732">Signal</keyword>
<dbReference type="InterPro" id="IPR030972">
    <property type="entry name" value="UrcA_uranyl"/>
</dbReference>
<protein>
    <submittedName>
        <fullName evidence="2">UrcA family protein</fullName>
    </submittedName>
</protein>
<dbReference type="NCBIfam" id="TIGR04433">
    <property type="entry name" value="UrcA_uranyl"/>
    <property type="match status" value="1"/>
</dbReference>
<feature type="chain" id="PRO_5042592183" evidence="1">
    <location>
        <begin position="21"/>
        <end position="95"/>
    </location>
</feature>
<accession>A0AAJ5X300</accession>